<accession>A0AA38HF36</accession>
<dbReference type="RefSeq" id="XP_052949267.1">
    <property type="nucleotide sequence ID" value="XM_053090783.1"/>
</dbReference>
<comment type="caution">
    <text evidence="1">The sequence shown here is derived from an EMBL/GenBank/DDBJ whole genome shotgun (WGS) entry which is preliminary data.</text>
</comment>
<evidence type="ECO:0000313" key="2">
    <source>
        <dbReference type="Proteomes" id="UP001164286"/>
    </source>
</evidence>
<dbReference type="EMBL" id="JAKWFO010000001">
    <property type="protein sequence ID" value="KAI9639490.1"/>
    <property type="molecule type" value="Genomic_DNA"/>
</dbReference>
<organism evidence="1 2">
    <name type="scientific">Dioszegia hungarica</name>
    <dbReference type="NCBI Taxonomy" id="4972"/>
    <lineage>
        <taxon>Eukaryota</taxon>
        <taxon>Fungi</taxon>
        <taxon>Dikarya</taxon>
        <taxon>Basidiomycota</taxon>
        <taxon>Agaricomycotina</taxon>
        <taxon>Tremellomycetes</taxon>
        <taxon>Tremellales</taxon>
        <taxon>Bulleribasidiaceae</taxon>
        <taxon>Dioszegia</taxon>
    </lineage>
</organism>
<dbReference type="GeneID" id="77729988"/>
<reference evidence="1" key="1">
    <citation type="journal article" date="2022" name="G3 (Bethesda)">
        <title>High quality genome of the basidiomycete yeast Dioszegia hungarica PDD-24b-2 isolated from cloud water.</title>
        <authorList>
            <person name="Jarrige D."/>
            <person name="Haridas S."/>
            <person name="Bleykasten-Grosshans C."/>
            <person name="Joly M."/>
            <person name="Nadalig T."/>
            <person name="Sancelme M."/>
            <person name="Vuilleumier S."/>
            <person name="Grigoriev I.V."/>
            <person name="Amato P."/>
            <person name="Bringel F."/>
        </authorList>
    </citation>
    <scope>NUCLEOTIDE SEQUENCE</scope>
    <source>
        <strain evidence="1">PDD-24b-2</strain>
    </source>
</reference>
<gene>
    <name evidence="1" type="ORF">MKK02DRAFT_39790</name>
</gene>
<proteinExistence type="predicted"/>
<evidence type="ECO:0000313" key="1">
    <source>
        <dbReference type="EMBL" id="KAI9639490.1"/>
    </source>
</evidence>
<name>A0AA38HF36_9TREE</name>
<protein>
    <submittedName>
        <fullName evidence="1">Uncharacterized protein</fullName>
    </submittedName>
</protein>
<dbReference type="Proteomes" id="UP001164286">
    <property type="component" value="Unassembled WGS sequence"/>
</dbReference>
<keyword evidence="2" id="KW-1185">Reference proteome</keyword>
<sequence length="414" mass="46526">MSDGTGFSALPEEVLTVIGGFCQELLVWRLMAVSRKVRRAVEPMLGRFLAERELVGHPCLLEHLPLRSVEDEVEVEDAERASKLLEIVKRFDKHLTANPRSLIALKRLTIECRWDEDDHASWYLLDRFPELEQLTMMFVVRPQDGPGQIDLLKLSDLTLYSTGAPIWQLLGFLETAKEVRSLKVLSGYRNPVIPDPLSMPIVLEDDFSPLLQKLQRVYLAGHLESLVNITRVFSTLPALEYVTLDPSGDTYSEEQLGNILRSIRKGGTVHSLALFGPAALDFMAEAHDPSQHGCLNGIRLLVLDETGDQGYTMMVPPENYNPKPDMNSLERIPYARYPNLSPIQPLCPGVLYVHEELQEFFDTYPTLRSVMFLEGYPPDHFAVDHTVLGPDVLYLVTRPEGGGPMRAIGPLVPS</sequence>
<dbReference type="AlphaFoldDB" id="A0AA38HF36"/>